<organism evidence="2 3">
    <name type="scientific">Exidia glandulosa HHB12029</name>
    <dbReference type="NCBI Taxonomy" id="1314781"/>
    <lineage>
        <taxon>Eukaryota</taxon>
        <taxon>Fungi</taxon>
        <taxon>Dikarya</taxon>
        <taxon>Basidiomycota</taxon>
        <taxon>Agaricomycotina</taxon>
        <taxon>Agaricomycetes</taxon>
        <taxon>Auriculariales</taxon>
        <taxon>Exidiaceae</taxon>
        <taxon>Exidia</taxon>
    </lineage>
</organism>
<evidence type="ECO:0000313" key="3">
    <source>
        <dbReference type="Proteomes" id="UP000077266"/>
    </source>
</evidence>
<evidence type="ECO:0000313" key="2">
    <source>
        <dbReference type="EMBL" id="KZV92745.1"/>
    </source>
</evidence>
<feature type="transmembrane region" description="Helical" evidence="1">
    <location>
        <begin position="30"/>
        <end position="48"/>
    </location>
</feature>
<keyword evidence="1" id="KW-1133">Transmembrane helix</keyword>
<dbReference type="AlphaFoldDB" id="A0A165I106"/>
<dbReference type="EMBL" id="KV426002">
    <property type="protein sequence ID" value="KZV92745.1"/>
    <property type="molecule type" value="Genomic_DNA"/>
</dbReference>
<keyword evidence="1" id="KW-0472">Membrane</keyword>
<reference evidence="2 3" key="1">
    <citation type="journal article" date="2016" name="Mol. Biol. Evol.">
        <title>Comparative Genomics of Early-Diverging Mushroom-Forming Fungi Provides Insights into the Origins of Lignocellulose Decay Capabilities.</title>
        <authorList>
            <person name="Nagy L.G."/>
            <person name="Riley R."/>
            <person name="Tritt A."/>
            <person name="Adam C."/>
            <person name="Daum C."/>
            <person name="Floudas D."/>
            <person name="Sun H."/>
            <person name="Yadav J.S."/>
            <person name="Pangilinan J."/>
            <person name="Larsson K.H."/>
            <person name="Matsuura K."/>
            <person name="Barry K."/>
            <person name="Labutti K."/>
            <person name="Kuo R."/>
            <person name="Ohm R.A."/>
            <person name="Bhattacharya S.S."/>
            <person name="Shirouzu T."/>
            <person name="Yoshinaga Y."/>
            <person name="Martin F.M."/>
            <person name="Grigoriev I.V."/>
            <person name="Hibbett D.S."/>
        </authorList>
    </citation>
    <scope>NUCLEOTIDE SEQUENCE [LARGE SCALE GENOMIC DNA]</scope>
    <source>
        <strain evidence="2 3">HHB12029</strain>
    </source>
</reference>
<protein>
    <submittedName>
        <fullName evidence="2">Uncharacterized protein</fullName>
    </submittedName>
</protein>
<accession>A0A165I106</accession>
<name>A0A165I106_EXIGL</name>
<keyword evidence="3" id="KW-1185">Reference proteome</keyword>
<gene>
    <name evidence="2" type="ORF">EXIGLDRAFT_768666</name>
</gene>
<dbReference type="InParanoid" id="A0A165I106"/>
<sequence>MSLYPVVCGIVALPFMAILVMLPISRVCPAWINVRIAAVVCTFFAAFIEHEDRDFAARYRELIASMRPPETDLDSEMRQWYERVVLVALDGAEEILNADVPYLEDFWKGARLRWRIAWLVETTYINFVDDRELEELKERHSETSLNCKTAGSAEVVQGLEKSVEL</sequence>
<evidence type="ECO:0000256" key="1">
    <source>
        <dbReference type="SAM" id="Phobius"/>
    </source>
</evidence>
<feature type="transmembrane region" description="Helical" evidence="1">
    <location>
        <begin position="7"/>
        <end position="24"/>
    </location>
</feature>
<proteinExistence type="predicted"/>
<keyword evidence="1" id="KW-0812">Transmembrane</keyword>
<dbReference type="Proteomes" id="UP000077266">
    <property type="component" value="Unassembled WGS sequence"/>
</dbReference>